<comment type="function">
    <text evidence="10">Catalyzes the conversion of lactate to pyruvate.</text>
</comment>
<feature type="binding site" evidence="10">
    <location>
        <position position="165"/>
    </location>
    <ligand>
        <name>beta-D-fructose 1,6-bisphosphate</name>
        <dbReference type="ChEBI" id="CHEBI:32966"/>
        <note>allosteric activator</note>
    </ligand>
</feature>
<dbReference type="HAMAP" id="MF_00488">
    <property type="entry name" value="Lactate_dehydrog"/>
    <property type="match status" value="1"/>
</dbReference>
<evidence type="ECO:0000256" key="7">
    <source>
        <dbReference type="ARBA" id="ARBA00023002"/>
    </source>
</evidence>
<dbReference type="SUPFAM" id="SSF56327">
    <property type="entry name" value="LDH C-terminal domain-like"/>
    <property type="match status" value="1"/>
</dbReference>
<dbReference type="PANTHER" id="PTHR43128:SF16">
    <property type="entry name" value="L-LACTATE DEHYDROGENASE"/>
    <property type="match status" value="1"/>
</dbReference>
<organism evidence="15 16">
    <name type="scientific">Thermus aquaticus</name>
    <dbReference type="NCBI Taxonomy" id="271"/>
    <lineage>
        <taxon>Bacteria</taxon>
        <taxon>Thermotogati</taxon>
        <taxon>Deinococcota</taxon>
        <taxon>Deinococci</taxon>
        <taxon>Thermales</taxon>
        <taxon>Thermaceae</taxon>
        <taxon>Thermus</taxon>
    </lineage>
</organism>
<evidence type="ECO:0000313" key="16">
    <source>
        <dbReference type="Proteomes" id="UP000037685"/>
    </source>
</evidence>
<feature type="binding site" evidence="10">
    <location>
        <begin position="145"/>
        <end position="148"/>
    </location>
    <ligand>
        <name>substrate</name>
    </ligand>
</feature>
<evidence type="ECO:0000259" key="13">
    <source>
        <dbReference type="Pfam" id="PF00056"/>
    </source>
</evidence>
<evidence type="ECO:0000256" key="4">
    <source>
        <dbReference type="ARBA" id="ARBA00012967"/>
    </source>
</evidence>
<protein>
    <recommendedName>
        <fullName evidence="5 10">L-lactate dehydrogenase</fullName>
        <shortName evidence="10">L-LDH</shortName>
        <ecNumber evidence="4 10">1.1.1.27</ecNumber>
    </recommendedName>
</protein>
<feature type="binding site" evidence="10">
    <location>
        <position position="85"/>
    </location>
    <ligand>
        <name>substrate</name>
    </ligand>
</feature>
<dbReference type="CDD" id="cd05292">
    <property type="entry name" value="LDH_2"/>
    <property type="match status" value="1"/>
</dbReference>
<dbReference type="InterPro" id="IPR011304">
    <property type="entry name" value="L-lactate_DH"/>
</dbReference>
<keyword evidence="10" id="KW-0963">Cytoplasm</keyword>
<dbReference type="Gene3D" id="3.40.50.720">
    <property type="entry name" value="NAD(P)-binding Rossmann-like Domain"/>
    <property type="match status" value="1"/>
</dbReference>
<comment type="subunit">
    <text evidence="3 10">Homotetramer.</text>
</comment>
<dbReference type="GO" id="GO:0006096">
    <property type="term" value="P:glycolytic process"/>
    <property type="evidence" value="ECO:0007669"/>
    <property type="project" value="UniProtKB-UniRule"/>
</dbReference>
<feature type="binding site" evidence="10 12">
    <location>
        <position position="32"/>
    </location>
    <ligand>
        <name>NAD(+)</name>
        <dbReference type="ChEBI" id="CHEBI:57540"/>
    </ligand>
</feature>
<comment type="caution">
    <text evidence="15">The sequence shown here is derived from an EMBL/GenBank/DDBJ whole genome shotgun (WGS) entry which is preliminary data.</text>
</comment>
<keyword evidence="7 10" id="KW-0560">Oxidoreductase</keyword>
<feature type="binding site" evidence="10">
    <location>
        <position position="11"/>
    </location>
    <ligand>
        <name>NAD(+)</name>
        <dbReference type="ChEBI" id="CHEBI:57540"/>
    </ligand>
</feature>
<evidence type="ECO:0000256" key="11">
    <source>
        <dbReference type="PIRSR" id="PIRSR000102-1"/>
    </source>
</evidence>
<feature type="modified residue" description="Phosphotyrosine" evidence="10">
    <location>
        <position position="218"/>
    </location>
</feature>
<feature type="binding site" evidence="10">
    <location>
        <position position="62"/>
    </location>
    <ligand>
        <name>NAD(+)</name>
        <dbReference type="ChEBI" id="CHEBI:57540"/>
    </ligand>
</feature>
<dbReference type="NCBIfam" id="TIGR01771">
    <property type="entry name" value="L-LDH-NAD"/>
    <property type="match status" value="1"/>
</dbReference>
<feature type="active site" description="Proton acceptor" evidence="10 11">
    <location>
        <position position="172"/>
    </location>
</feature>
<feature type="domain" description="Lactate/malate dehydrogenase C-terminal" evidence="14">
    <location>
        <begin position="142"/>
        <end position="303"/>
    </location>
</feature>
<dbReference type="PATRIC" id="fig|271.14.peg.2140"/>
<comment type="subcellular location">
    <subcellularLocation>
        <location evidence="10">Cytoplasm</location>
    </subcellularLocation>
</comment>
<dbReference type="PIRSF" id="PIRSF000102">
    <property type="entry name" value="Lac_mal_DH"/>
    <property type="match status" value="1"/>
</dbReference>
<sequence>MKVGIVGSGFVGSATAYALVLQGVAREVVLVDLDRKLAQAHAEDILHATPFAHPVWVRSGWYEDLEGARVVIVAAGVAQRPGETRLQLLDRNAQVFADVVPKILKAAPEAVLLIATNPVDVMTQVAYRLSGLPPERVVGSGTILDTARFRALLAQHLLVAPQSVHAYVVGEHGDSEVLVWSSAQVGGVDLEAFAQARGRALTPDDRLRIDEGVRRAAYRIIEGKGATYYGIGAGLARLTRAILTDEKGVFTVSLFTPEVEGVEEVALSLPRILGARGVEATLYPRLNEEERQALRRSAEILKGAASALGF</sequence>
<dbReference type="RefSeq" id="WP_053768332.1">
    <property type="nucleotide sequence ID" value="NZ_LHCI01000106.1"/>
</dbReference>
<dbReference type="PANTHER" id="PTHR43128">
    <property type="entry name" value="L-2-HYDROXYCARBOXYLATE DEHYDROGENASE (NAD(P)(+))"/>
    <property type="match status" value="1"/>
</dbReference>
<evidence type="ECO:0000256" key="6">
    <source>
        <dbReference type="ARBA" id="ARBA00022533"/>
    </source>
</evidence>
<dbReference type="InterPro" id="IPR001557">
    <property type="entry name" value="L-lactate/malate_DH"/>
</dbReference>
<comment type="caution">
    <text evidence="10">Lacks conserved residue(s) required for the propagation of feature annotation.</text>
</comment>
<evidence type="ECO:0000256" key="10">
    <source>
        <dbReference type="HAMAP-Rule" id="MF_00488"/>
    </source>
</evidence>
<dbReference type="PROSITE" id="PS00064">
    <property type="entry name" value="L_LDH"/>
    <property type="match status" value="1"/>
</dbReference>
<keyword evidence="6 10" id="KW-0021">Allosteric enzyme</keyword>
<dbReference type="InterPro" id="IPR001236">
    <property type="entry name" value="Lactate/malate_DH_N"/>
</dbReference>
<name>A0A0N0U8F5_THEAQ</name>
<dbReference type="EMBL" id="LHCI01000106">
    <property type="protein sequence ID" value="KOX90864.1"/>
    <property type="molecule type" value="Genomic_DNA"/>
</dbReference>
<dbReference type="GO" id="GO:0004459">
    <property type="term" value="F:L-lactate dehydrogenase (NAD+) activity"/>
    <property type="evidence" value="ECO:0007669"/>
    <property type="project" value="UniProtKB-UniRule"/>
</dbReference>
<feature type="binding site" evidence="10">
    <location>
        <begin position="117"/>
        <end position="120"/>
    </location>
    <ligand>
        <name>substrate</name>
    </ligand>
</feature>
<comment type="activity regulation">
    <text evidence="10">Allosterically activated by fructose 1,6-bisphosphate (FBP).</text>
</comment>
<feature type="binding site" evidence="12">
    <location>
        <position position="92"/>
    </location>
    <ligand>
        <name>NAD(+)</name>
        <dbReference type="ChEBI" id="CHEBI:57540"/>
    </ligand>
</feature>
<dbReference type="NCBIfam" id="NF000824">
    <property type="entry name" value="PRK00066.1"/>
    <property type="match status" value="1"/>
</dbReference>
<dbReference type="EC" id="1.1.1.27" evidence="4 10"/>
<dbReference type="InterPro" id="IPR022383">
    <property type="entry name" value="Lactate/malate_DH_C"/>
</dbReference>
<dbReference type="InterPro" id="IPR036291">
    <property type="entry name" value="NAD(P)-bd_dom_sf"/>
</dbReference>
<proteinExistence type="inferred from homology"/>
<gene>
    <name evidence="10 15" type="primary">ldh</name>
    <name evidence="15" type="ORF">BVI061214_02062</name>
</gene>
<feature type="binding site" evidence="10">
    <location>
        <begin position="115"/>
        <end position="117"/>
    </location>
    <ligand>
        <name>NAD(+)</name>
        <dbReference type="ChEBI" id="CHEBI:57540"/>
    </ligand>
</feature>
<feature type="binding site" evidence="10">
    <location>
        <position position="227"/>
    </location>
    <ligand>
        <name>substrate</name>
    </ligand>
</feature>
<comment type="pathway">
    <text evidence="1 10">Fermentation; pyruvate fermentation to lactate; (S)-lactate from pyruvate: step 1/1.</text>
</comment>
<feature type="binding site" evidence="12">
    <location>
        <begin position="7"/>
        <end position="12"/>
    </location>
    <ligand>
        <name>NAD(+)</name>
        <dbReference type="ChEBI" id="CHEBI:57540"/>
    </ligand>
</feature>
<dbReference type="AlphaFoldDB" id="A0A0N0U8F5"/>
<evidence type="ECO:0000256" key="3">
    <source>
        <dbReference type="ARBA" id="ARBA00011881"/>
    </source>
</evidence>
<dbReference type="GO" id="GO:0006089">
    <property type="term" value="P:lactate metabolic process"/>
    <property type="evidence" value="ECO:0007669"/>
    <property type="project" value="TreeGrafter"/>
</dbReference>
<dbReference type="GO" id="GO:0005737">
    <property type="term" value="C:cytoplasm"/>
    <property type="evidence" value="ECO:0007669"/>
    <property type="project" value="UniProtKB-SubCell"/>
</dbReference>
<dbReference type="SMR" id="A0A0N0U8F5"/>
<keyword evidence="10" id="KW-0597">Phosphoprotein</keyword>
<evidence type="ECO:0000256" key="8">
    <source>
        <dbReference type="ARBA" id="ARBA00023027"/>
    </source>
</evidence>
<dbReference type="Pfam" id="PF00056">
    <property type="entry name" value="Ldh_1_N"/>
    <property type="match status" value="1"/>
</dbReference>
<feature type="binding site" evidence="10">
    <location>
        <position position="140"/>
    </location>
    <ligand>
        <name>NAD(+)</name>
        <dbReference type="ChEBI" id="CHEBI:57540"/>
    </ligand>
</feature>
<evidence type="ECO:0000313" key="15">
    <source>
        <dbReference type="EMBL" id="KOX90864.1"/>
    </source>
</evidence>
<evidence type="ECO:0000256" key="9">
    <source>
        <dbReference type="ARBA" id="ARBA00049258"/>
    </source>
</evidence>
<dbReference type="Proteomes" id="UP000037685">
    <property type="component" value="Unassembled WGS sequence"/>
</dbReference>
<dbReference type="Pfam" id="PF02866">
    <property type="entry name" value="Ldh_1_C"/>
    <property type="match status" value="1"/>
</dbReference>
<evidence type="ECO:0000256" key="12">
    <source>
        <dbReference type="PIRSR" id="PIRSR000102-3"/>
    </source>
</evidence>
<dbReference type="UniPathway" id="UPA00554">
    <property type="reaction ID" value="UER00611"/>
</dbReference>
<accession>A0A0N0U8F5</accession>
<evidence type="ECO:0000256" key="5">
    <source>
        <dbReference type="ARBA" id="ARBA00016495"/>
    </source>
</evidence>
<comment type="catalytic activity">
    <reaction evidence="9 10">
        <text>(S)-lactate + NAD(+) = pyruvate + NADH + H(+)</text>
        <dbReference type="Rhea" id="RHEA:23444"/>
        <dbReference type="ChEBI" id="CHEBI:15361"/>
        <dbReference type="ChEBI" id="CHEBI:15378"/>
        <dbReference type="ChEBI" id="CHEBI:16651"/>
        <dbReference type="ChEBI" id="CHEBI:57540"/>
        <dbReference type="ChEBI" id="CHEBI:57945"/>
        <dbReference type="EC" id="1.1.1.27"/>
    </reaction>
</comment>
<evidence type="ECO:0000256" key="1">
    <source>
        <dbReference type="ARBA" id="ARBA00004843"/>
    </source>
</evidence>
<dbReference type="Gene3D" id="3.90.110.10">
    <property type="entry name" value="Lactate dehydrogenase/glycoside hydrolase, family 4, C-terminal"/>
    <property type="match status" value="1"/>
</dbReference>
<comment type="similarity">
    <text evidence="2 10">Belongs to the LDH/MDH superfamily. LDH family.</text>
</comment>
<dbReference type="InterPro" id="IPR015955">
    <property type="entry name" value="Lactate_DH/Glyco_Ohase_4_C"/>
</dbReference>
<feature type="binding site" evidence="10">
    <location>
        <begin position="76"/>
        <end position="77"/>
    </location>
    <ligand>
        <name>NAD(+)</name>
        <dbReference type="ChEBI" id="CHEBI:57540"/>
    </ligand>
</feature>
<evidence type="ECO:0000259" key="14">
    <source>
        <dbReference type="Pfam" id="PF02866"/>
    </source>
</evidence>
<reference evidence="15 16" key="1">
    <citation type="submission" date="2015-07" db="EMBL/GenBank/DDBJ databases">
        <authorList>
            <person name="Noorani M."/>
        </authorList>
    </citation>
    <scope>NUCLEOTIDE SEQUENCE [LARGE SCALE GENOMIC DNA]</scope>
    <source>
        <strain evidence="16">ATCC 25104 / DSM 625 / JCM 10724 / NBRC 103206 / NCIMB 11243 / YT-1</strain>
    </source>
</reference>
<dbReference type="InterPro" id="IPR018177">
    <property type="entry name" value="L-lactate_DH_AS"/>
</dbReference>
<evidence type="ECO:0000256" key="2">
    <source>
        <dbReference type="ARBA" id="ARBA00006054"/>
    </source>
</evidence>
<keyword evidence="8 10" id="KW-0520">NAD</keyword>
<dbReference type="PRINTS" id="PR00086">
    <property type="entry name" value="LLDHDRGNASE"/>
</dbReference>
<feature type="binding site" evidence="10">
    <location>
        <position position="150"/>
    </location>
    <ligand>
        <name>beta-D-fructose 1,6-bisphosphate</name>
        <dbReference type="ChEBI" id="CHEBI:32966"/>
        <note>allosteric activator</note>
    </ligand>
</feature>
<feature type="binding site" evidence="10">
    <location>
        <position position="79"/>
    </location>
    <ligand>
        <name>substrate</name>
    </ligand>
</feature>
<feature type="domain" description="Lactate/malate dehydrogenase N-terminal" evidence="13">
    <location>
        <begin position="1"/>
        <end position="139"/>
    </location>
</feature>
<dbReference type="SUPFAM" id="SSF51735">
    <property type="entry name" value="NAD(P)-binding Rossmann-fold domains"/>
    <property type="match status" value="1"/>
</dbReference>